<keyword evidence="2 9" id="KW-0597">Phosphoprotein</keyword>
<proteinExistence type="inferred from homology"/>
<dbReference type="PRINTS" id="PR00509">
    <property type="entry name" value="PGMPMM"/>
</dbReference>
<dbReference type="GO" id="GO:0008966">
    <property type="term" value="F:phosphoglucosamine mutase activity"/>
    <property type="evidence" value="ECO:0007669"/>
    <property type="project" value="UniProtKB-UniRule"/>
</dbReference>
<dbReference type="HAMAP" id="MF_01554_B">
    <property type="entry name" value="GlmM_B"/>
    <property type="match status" value="1"/>
</dbReference>
<dbReference type="PANTHER" id="PTHR42946:SF1">
    <property type="entry name" value="PHOSPHOGLUCOMUTASE (ALPHA-D-GLUCOSE-1,6-BISPHOSPHATE-DEPENDENT)"/>
    <property type="match status" value="1"/>
</dbReference>
<keyword evidence="17" id="KW-1185">Reference proteome</keyword>
<dbReference type="Pfam" id="PF00408">
    <property type="entry name" value="PGM_PMM_IV"/>
    <property type="match status" value="1"/>
</dbReference>
<dbReference type="Pfam" id="PF02879">
    <property type="entry name" value="PGM_PMM_II"/>
    <property type="match status" value="1"/>
</dbReference>
<feature type="binding site" evidence="9">
    <location>
        <position position="250"/>
    </location>
    <ligand>
        <name>Mg(2+)</name>
        <dbReference type="ChEBI" id="CHEBI:18420"/>
    </ligand>
</feature>
<dbReference type="Proteomes" id="UP000051580">
    <property type="component" value="Unassembled WGS sequence"/>
</dbReference>
<feature type="binding site" evidence="9">
    <location>
        <position position="252"/>
    </location>
    <ligand>
        <name>Mg(2+)</name>
        <dbReference type="ChEBI" id="CHEBI:18420"/>
    </ligand>
</feature>
<evidence type="ECO:0000256" key="8">
    <source>
        <dbReference type="ARBA" id="ARBA00068193"/>
    </source>
</evidence>
<dbReference type="FunFam" id="3.40.120.10:FF:000001">
    <property type="entry name" value="Phosphoglucosamine mutase"/>
    <property type="match status" value="1"/>
</dbReference>
<comment type="caution">
    <text evidence="16">The sequence shown here is derived from an EMBL/GenBank/DDBJ whole genome shotgun (WGS) entry which is preliminary data.</text>
</comment>
<comment type="cofactor">
    <cofactor evidence="9">
        <name>Mg(2+)</name>
        <dbReference type="ChEBI" id="CHEBI:18420"/>
    </cofactor>
    <text evidence="9">Binds 1 Mg(2+) ion per subunit.</text>
</comment>
<evidence type="ECO:0000259" key="13">
    <source>
        <dbReference type="Pfam" id="PF02878"/>
    </source>
</evidence>
<dbReference type="InterPro" id="IPR005845">
    <property type="entry name" value="A-D-PHexomutase_a/b/a-II"/>
</dbReference>
<comment type="function">
    <text evidence="9 11">Catalyzes the conversion of glucosamine-6-phosphate to glucosamine-1-phosphate.</text>
</comment>
<dbReference type="SUPFAM" id="SSF55957">
    <property type="entry name" value="Phosphoglucomutase, C-terminal domain"/>
    <property type="match status" value="1"/>
</dbReference>
<feature type="binding site" description="via phosphate group" evidence="9">
    <location>
        <position position="108"/>
    </location>
    <ligand>
        <name>Mg(2+)</name>
        <dbReference type="ChEBI" id="CHEBI:18420"/>
    </ligand>
</feature>
<comment type="PTM">
    <text evidence="9">Activated by phosphorylation.</text>
</comment>
<dbReference type="SUPFAM" id="SSF53738">
    <property type="entry name" value="Phosphoglucomutase, first 3 domains"/>
    <property type="match status" value="3"/>
</dbReference>
<feature type="binding site" evidence="9">
    <location>
        <position position="248"/>
    </location>
    <ligand>
        <name>Mg(2+)</name>
        <dbReference type="ChEBI" id="CHEBI:18420"/>
    </ligand>
</feature>
<sequence>MRKITMKYFGTDGVRGVANQELTPELAFKVGRFGGYVLTQHADSENKHPQVLVARDTRISGQLLENALVAGLLSVGIEVLRLGVISTPAVAYLVRTQGAAAGVMITASHNPVEYNGIKYFGNDGYKLSDEMEEEIEGLLDAPTDDLPRPATDGLGTVEDYSEGSQKYIQFLEQTIADDLEGLHIAVDSANGATSSLVSRLYADLNLDFDTIATTPNGLNINAEVGSTHPEQLQKFVVEKGAQIGLAFDGDGDRCIAVDETGQIVDGDKIMYICGKYMAEHGRLKKDTIVTTVMSNLGMYKAMAAHDLKSVKTKVGDRYVVEEMRKSGYNLGGEQSGHVVFLDFNTTGDGLLTSLQLLHILKVTGKKLSELAADVTTYPQKLVNIKVADKQAAQENPKVQAMIATVEKEMAGDGRVLVRPSGTEPLLRVMAEAPTADAVAAYVERIAEVVRAEVGVK</sequence>
<dbReference type="PROSITE" id="PS00710">
    <property type="entry name" value="PGM_PMM"/>
    <property type="match status" value="1"/>
</dbReference>
<dbReference type="InterPro" id="IPR016066">
    <property type="entry name" value="A-D-PHexomutase_CS"/>
</dbReference>
<keyword evidence="3 9" id="KW-0479">Metal-binding</keyword>
<evidence type="ECO:0000313" key="16">
    <source>
        <dbReference type="EMBL" id="KRL95454.1"/>
    </source>
</evidence>
<evidence type="ECO:0000259" key="14">
    <source>
        <dbReference type="Pfam" id="PF02879"/>
    </source>
</evidence>
<dbReference type="FunFam" id="3.40.120.10:FF:000002">
    <property type="entry name" value="Phosphoglucosamine mutase"/>
    <property type="match status" value="1"/>
</dbReference>
<dbReference type="NCBIfam" id="TIGR01455">
    <property type="entry name" value="glmM"/>
    <property type="match status" value="1"/>
</dbReference>
<dbReference type="EMBL" id="AZFS01000046">
    <property type="protein sequence ID" value="KRL95454.1"/>
    <property type="molecule type" value="Genomic_DNA"/>
</dbReference>
<feature type="modified residue" description="Phosphoserine" evidence="9">
    <location>
        <position position="108"/>
    </location>
</feature>
<dbReference type="InterPro" id="IPR006352">
    <property type="entry name" value="GlmM_bact"/>
</dbReference>
<evidence type="ECO:0000256" key="1">
    <source>
        <dbReference type="ARBA" id="ARBA00010231"/>
    </source>
</evidence>
<dbReference type="Pfam" id="PF02880">
    <property type="entry name" value="PGM_PMM_III"/>
    <property type="match status" value="1"/>
</dbReference>
<feature type="domain" description="Alpha-D-phosphohexomutase alpha/beta/alpha" evidence="15">
    <location>
        <begin position="265"/>
        <end position="375"/>
    </location>
</feature>
<dbReference type="Gene3D" id="3.30.310.50">
    <property type="entry name" value="Alpha-D-phosphohexomutase, C-terminal domain"/>
    <property type="match status" value="1"/>
</dbReference>
<dbReference type="STRING" id="1423753.FD28_GL002418"/>
<protein>
    <recommendedName>
        <fullName evidence="8 9">Phosphoglucosamine mutase</fullName>
        <ecNumber evidence="7 9">5.4.2.10</ecNumber>
    </recommendedName>
</protein>
<dbReference type="GO" id="GO:0006048">
    <property type="term" value="P:UDP-N-acetylglucosamine biosynthetic process"/>
    <property type="evidence" value="ECO:0007669"/>
    <property type="project" value="TreeGrafter"/>
</dbReference>
<dbReference type="GO" id="GO:0004615">
    <property type="term" value="F:phosphomannomutase activity"/>
    <property type="evidence" value="ECO:0007669"/>
    <property type="project" value="TreeGrafter"/>
</dbReference>
<evidence type="ECO:0000256" key="5">
    <source>
        <dbReference type="ARBA" id="ARBA00023235"/>
    </source>
</evidence>
<dbReference type="NCBIfam" id="NF008139">
    <property type="entry name" value="PRK10887.1"/>
    <property type="match status" value="1"/>
</dbReference>
<dbReference type="Pfam" id="PF02878">
    <property type="entry name" value="PGM_PMM_I"/>
    <property type="match status" value="1"/>
</dbReference>
<dbReference type="InterPro" id="IPR005841">
    <property type="entry name" value="Alpha-D-phosphohexomutase_SF"/>
</dbReference>
<dbReference type="InterPro" id="IPR005843">
    <property type="entry name" value="A-D-PHexomutase_C"/>
</dbReference>
<evidence type="ECO:0000256" key="2">
    <source>
        <dbReference type="ARBA" id="ARBA00022553"/>
    </source>
</evidence>
<dbReference type="InterPro" id="IPR005846">
    <property type="entry name" value="A-D-PHexomutase_a/b/a-III"/>
</dbReference>
<evidence type="ECO:0000256" key="6">
    <source>
        <dbReference type="ARBA" id="ARBA00050364"/>
    </source>
</evidence>
<dbReference type="GO" id="GO:0009252">
    <property type="term" value="P:peptidoglycan biosynthetic process"/>
    <property type="evidence" value="ECO:0007669"/>
    <property type="project" value="TreeGrafter"/>
</dbReference>
<dbReference type="GO" id="GO:0000287">
    <property type="term" value="F:magnesium ion binding"/>
    <property type="evidence" value="ECO:0007669"/>
    <property type="project" value="UniProtKB-UniRule"/>
</dbReference>
<feature type="domain" description="Alpha-D-phosphohexomutase alpha/beta/alpha" evidence="13">
    <location>
        <begin position="7"/>
        <end position="141"/>
    </location>
</feature>
<keyword evidence="4 9" id="KW-0460">Magnesium</keyword>
<dbReference type="PANTHER" id="PTHR42946">
    <property type="entry name" value="PHOSPHOHEXOSE MUTASE"/>
    <property type="match status" value="1"/>
</dbReference>
<evidence type="ECO:0000256" key="3">
    <source>
        <dbReference type="ARBA" id="ARBA00022723"/>
    </source>
</evidence>
<feature type="domain" description="Alpha-D-phosphohexomutase alpha/beta/alpha" evidence="14">
    <location>
        <begin position="166"/>
        <end position="261"/>
    </location>
</feature>
<name>A0A0R1UQU5_9LACO</name>
<accession>A0A0R1UQU5</accession>
<keyword evidence="5 9" id="KW-0413">Isomerase</keyword>
<organism evidence="16 17">
    <name type="scientific">Levilactobacillus hammesii DSM 16381</name>
    <dbReference type="NCBI Taxonomy" id="1423753"/>
    <lineage>
        <taxon>Bacteria</taxon>
        <taxon>Bacillati</taxon>
        <taxon>Bacillota</taxon>
        <taxon>Bacilli</taxon>
        <taxon>Lactobacillales</taxon>
        <taxon>Lactobacillaceae</taxon>
        <taxon>Levilactobacillus</taxon>
    </lineage>
</organism>
<dbReference type="InterPro" id="IPR005844">
    <property type="entry name" value="A-D-PHexomutase_a/b/a-I"/>
</dbReference>
<reference evidence="16 17" key="1">
    <citation type="journal article" date="2015" name="Genome Announc.">
        <title>Expanding the biotechnology potential of lactobacilli through comparative genomics of 213 strains and associated genera.</title>
        <authorList>
            <person name="Sun Z."/>
            <person name="Harris H.M."/>
            <person name="McCann A."/>
            <person name="Guo C."/>
            <person name="Argimon S."/>
            <person name="Zhang W."/>
            <person name="Yang X."/>
            <person name="Jeffery I.B."/>
            <person name="Cooney J.C."/>
            <person name="Kagawa T.F."/>
            <person name="Liu W."/>
            <person name="Song Y."/>
            <person name="Salvetti E."/>
            <person name="Wrobel A."/>
            <person name="Rasinkangas P."/>
            <person name="Parkhill J."/>
            <person name="Rea M.C."/>
            <person name="O'Sullivan O."/>
            <person name="Ritari J."/>
            <person name="Douillard F.P."/>
            <person name="Paul Ross R."/>
            <person name="Yang R."/>
            <person name="Briner A.E."/>
            <person name="Felis G.E."/>
            <person name="de Vos W.M."/>
            <person name="Barrangou R."/>
            <person name="Klaenhammer T.R."/>
            <person name="Caufield P.W."/>
            <person name="Cui Y."/>
            <person name="Zhang H."/>
            <person name="O'Toole P.W."/>
        </authorList>
    </citation>
    <scope>NUCLEOTIDE SEQUENCE [LARGE SCALE GENOMIC DNA]</scope>
    <source>
        <strain evidence="16 17">DSM 16381</strain>
    </source>
</reference>
<dbReference type="GO" id="GO:0005975">
    <property type="term" value="P:carbohydrate metabolic process"/>
    <property type="evidence" value="ECO:0007669"/>
    <property type="project" value="InterPro"/>
</dbReference>
<feature type="domain" description="Alpha-D-phosphohexomutase C-terminal" evidence="12">
    <location>
        <begin position="381"/>
        <end position="447"/>
    </location>
</feature>
<evidence type="ECO:0000256" key="4">
    <source>
        <dbReference type="ARBA" id="ARBA00022842"/>
    </source>
</evidence>
<evidence type="ECO:0000259" key="15">
    <source>
        <dbReference type="Pfam" id="PF02880"/>
    </source>
</evidence>
<comment type="similarity">
    <text evidence="1 9 10">Belongs to the phosphohexose mutase family.</text>
</comment>
<dbReference type="InterPro" id="IPR016055">
    <property type="entry name" value="A-D-PHexomutase_a/b/a-I/II/III"/>
</dbReference>
<dbReference type="AlphaFoldDB" id="A0A0R1UQU5"/>
<evidence type="ECO:0000256" key="7">
    <source>
        <dbReference type="ARBA" id="ARBA00066330"/>
    </source>
</evidence>
<comment type="catalytic activity">
    <reaction evidence="6 9 11">
        <text>alpha-D-glucosamine 1-phosphate = D-glucosamine 6-phosphate</text>
        <dbReference type="Rhea" id="RHEA:23424"/>
        <dbReference type="ChEBI" id="CHEBI:58516"/>
        <dbReference type="ChEBI" id="CHEBI:58725"/>
        <dbReference type="EC" id="5.4.2.10"/>
    </reaction>
</comment>
<dbReference type="InterPro" id="IPR050060">
    <property type="entry name" value="Phosphoglucosamine_mutase"/>
</dbReference>
<dbReference type="EC" id="5.4.2.10" evidence="7 9"/>
<gene>
    <name evidence="9" type="primary">glmM</name>
    <name evidence="16" type="ORF">FD28_GL002418</name>
</gene>
<dbReference type="GO" id="GO:0005829">
    <property type="term" value="C:cytosol"/>
    <property type="evidence" value="ECO:0007669"/>
    <property type="project" value="TreeGrafter"/>
</dbReference>
<evidence type="ECO:0000256" key="9">
    <source>
        <dbReference type="HAMAP-Rule" id="MF_01554"/>
    </source>
</evidence>
<dbReference type="CDD" id="cd05802">
    <property type="entry name" value="GlmM"/>
    <property type="match status" value="1"/>
</dbReference>
<feature type="active site" description="Phosphoserine intermediate" evidence="9">
    <location>
        <position position="108"/>
    </location>
</feature>
<dbReference type="PATRIC" id="fig|1423753.3.peg.2535"/>
<evidence type="ECO:0000256" key="10">
    <source>
        <dbReference type="RuleBase" id="RU004326"/>
    </source>
</evidence>
<evidence type="ECO:0000256" key="11">
    <source>
        <dbReference type="RuleBase" id="RU004327"/>
    </source>
</evidence>
<evidence type="ECO:0000313" key="17">
    <source>
        <dbReference type="Proteomes" id="UP000051580"/>
    </source>
</evidence>
<dbReference type="Gene3D" id="3.40.120.10">
    <property type="entry name" value="Alpha-D-Glucose-1,6-Bisphosphate, subunit A, domain 3"/>
    <property type="match status" value="3"/>
</dbReference>
<dbReference type="FunFam" id="3.30.310.50:FF:000001">
    <property type="entry name" value="Phosphoglucosamine mutase"/>
    <property type="match status" value="1"/>
</dbReference>
<evidence type="ECO:0000259" key="12">
    <source>
        <dbReference type="Pfam" id="PF00408"/>
    </source>
</evidence>
<dbReference type="InterPro" id="IPR036900">
    <property type="entry name" value="A-D-PHexomutase_C_sf"/>
</dbReference>